<dbReference type="PANTHER" id="PTHR11514:SF53">
    <property type="entry name" value="TRANSCRIPTION FACTOR BHLH3"/>
    <property type="match status" value="1"/>
</dbReference>
<comment type="subcellular location">
    <subcellularLocation>
        <location evidence="1 5">Nucleus</location>
    </subcellularLocation>
</comment>
<proteinExistence type="predicted"/>
<dbReference type="Gene3D" id="4.10.280.10">
    <property type="entry name" value="Helix-loop-helix DNA-binding domain"/>
    <property type="match status" value="1"/>
</dbReference>
<evidence type="ECO:0000256" key="1">
    <source>
        <dbReference type="ARBA" id="ARBA00004123"/>
    </source>
</evidence>
<protein>
    <recommendedName>
        <fullName evidence="5">Transcription factor</fullName>
        <shortName evidence="5">bHLH transcription factor</shortName>
    </recommendedName>
    <alternativeName>
        <fullName evidence="5">Basic helix-loop-helix protein</fullName>
    </alternativeName>
</protein>
<dbReference type="InterPro" id="IPR036638">
    <property type="entry name" value="HLH_DNA-bd_sf"/>
</dbReference>
<dbReference type="EMBL" id="JBDFQZ010000010">
    <property type="protein sequence ID" value="KAK9684898.1"/>
    <property type="molecule type" value="Genomic_DNA"/>
</dbReference>
<dbReference type="PANTHER" id="PTHR11514">
    <property type="entry name" value="MYC"/>
    <property type="match status" value="1"/>
</dbReference>
<keyword evidence="4 5" id="KW-0539">Nucleus</keyword>
<accession>A0AAW1I7E5</accession>
<dbReference type="InterPro" id="IPR045084">
    <property type="entry name" value="AIB/MYC-like"/>
</dbReference>
<dbReference type="GO" id="GO:0005634">
    <property type="term" value="C:nucleus"/>
    <property type="evidence" value="ECO:0007669"/>
    <property type="project" value="UniProtKB-SubCell"/>
</dbReference>
<dbReference type="GO" id="GO:0046983">
    <property type="term" value="F:protein dimerization activity"/>
    <property type="evidence" value="ECO:0007669"/>
    <property type="project" value="InterPro"/>
</dbReference>
<reference evidence="7 8" key="1">
    <citation type="submission" date="2024-03" db="EMBL/GenBank/DDBJ databases">
        <title>WGS assembly of Saponaria officinalis var. Norfolk2.</title>
        <authorList>
            <person name="Jenkins J."/>
            <person name="Shu S."/>
            <person name="Grimwood J."/>
            <person name="Barry K."/>
            <person name="Goodstein D."/>
            <person name="Schmutz J."/>
            <person name="Leebens-Mack J."/>
            <person name="Osbourn A."/>
        </authorList>
    </citation>
    <scope>NUCLEOTIDE SEQUENCE [LARGE SCALE GENOMIC DNA]</scope>
    <source>
        <strain evidence="8">cv. Norfolk2</strain>
        <strain evidence="7">JIC</strain>
        <tissue evidence="7">Leaf</tissue>
    </source>
</reference>
<evidence type="ECO:0000259" key="6">
    <source>
        <dbReference type="PROSITE" id="PS50888"/>
    </source>
</evidence>
<dbReference type="EMBL" id="JBDFQZ010000010">
    <property type="protein sequence ID" value="KAK9684899.1"/>
    <property type="molecule type" value="Genomic_DNA"/>
</dbReference>
<dbReference type="GO" id="GO:0003700">
    <property type="term" value="F:DNA-binding transcription factor activity"/>
    <property type="evidence" value="ECO:0007669"/>
    <property type="project" value="InterPro"/>
</dbReference>
<sequence length="504" mass="55609">MDQNIVGKDERAMVQAVVGSEACKFLMSTASDDSLSEFNPPGDILNLQKGLCQIVDGSSWNYAIFWQFARSMNGKSVLIWGDGHCRDPKAVVGGQRGDGGDVSVGEGRSKREEVKKRVLEKLHTCFGGSGEDNFAATLDKVSDIEMLYLTSMYYWFRLDDPLGPGKCFTSGRPVWVSDGKSCLDHYQSRAYLAKMAMFQTVVFVPVKTGVLELASIRTVLEDHSLVQMVKSIFGETQFVNSKTRHKVVGRDPGLGGSKPRSMNISFAPKLEDDATFSAESHVGGSDMGGKPIYGSSSNGRHADHMDKMPISEINFGGSNLDGDITGLDEASDDYLLQAAEAREKKRGRRPACGREEAMSHVLAERQRREKLNQKFYALRSLVPNISKMDKASLLLDAIAYITDLQTKIRMIEAENELANPKPEHMPIPDIDFQARQDDSVVHVSFPLDSHPVSKVVRSLREHQIIGLEADVSTIDDKIVHTFSVRTQNGTAENLKEKLEAALSS</sequence>
<dbReference type="AlphaFoldDB" id="A0AAW1I7E5"/>
<gene>
    <name evidence="7" type="ORF">RND81_10G240900</name>
</gene>
<evidence type="ECO:0000256" key="4">
    <source>
        <dbReference type="ARBA" id="ARBA00023242"/>
    </source>
</evidence>
<evidence type="ECO:0000256" key="2">
    <source>
        <dbReference type="ARBA" id="ARBA00023015"/>
    </source>
</evidence>
<evidence type="ECO:0000313" key="7">
    <source>
        <dbReference type="EMBL" id="KAK9684898.1"/>
    </source>
</evidence>
<evidence type="ECO:0000256" key="5">
    <source>
        <dbReference type="RuleBase" id="RU369104"/>
    </source>
</evidence>
<keyword evidence="2 5" id="KW-0805">Transcription regulation</keyword>
<keyword evidence="8" id="KW-1185">Reference proteome</keyword>
<dbReference type="SMART" id="SM00353">
    <property type="entry name" value="HLH"/>
    <property type="match status" value="1"/>
</dbReference>
<dbReference type="PROSITE" id="PS50888">
    <property type="entry name" value="BHLH"/>
    <property type="match status" value="1"/>
</dbReference>
<evidence type="ECO:0000256" key="3">
    <source>
        <dbReference type="ARBA" id="ARBA00023163"/>
    </source>
</evidence>
<keyword evidence="3 5" id="KW-0804">Transcription</keyword>
<dbReference type="SUPFAM" id="SSF47459">
    <property type="entry name" value="HLH, helix-loop-helix DNA-binding domain"/>
    <property type="match status" value="1"/>
</dbReference>
<dbReference type="InterPro" id="IPR025610">
    <property type="entry name" value="MYC/MYB_N"/>
</dbReference>
<dbReference type="Proteomes" id="UP001443914">
    <property type="component" value="Unassembled WGS sequence"/>
</dbReference>
<dbReference type="GO" id="GO:0000976">
    <property type="term" value="F:transcription cis-regulatory region binding"/>
    <property type="evidence" value="ECO:0007669"/>
    <property type="project" value="TreeGrafter"/>
</dbReference>
<feature type="domain" description="BHLH" evidence="6">
    <location>
        <begin position="355"/>
        <end position="404"/>
    </location>
</feature>
<organism evidence="7 8">
    <name type="scientific">Saponaria officinalis</name>
    <name type="common">Common soapwort</name>
    <name type="synonym">Lychnis saponaria</name>
    <dbReference type="NCBI Taxonomy" id="3572"/>
    <lineage>
        <taxon>Eukaryota</taxon>
        <taxon>Viridiplantae</taxon>
        <taxon>Streptophyta</taxon>
        <taxon>Embryophyta</taxon>
        <taxon>Tracheophyta</taxon>
        <taxon>Spermatophyta</taxon>
        <taxon>Magnoliopsida</taxon>
        <taxon>eudicotyledons</taxon>
        <taxon>Gunneridae</taxon>
        <taxon>Pentapetalae</taxon>
        <taxon>Caryophyllales</taxon>
        <taxon>Caryophyllaceae</taxon>
        <taxon>Caryophylleae</taxon>
        <taxon>Saponaria</taxon>
    </lineage>
</organism>
<dbReference type="Pfam" id="PF00010">
    <property type="entry name" value="HLH"/>
    <property type="match status" value="1"/>
</dbReference>
<evidence type="ECO:0000313" key="8">
    <source>
        <dbReference type="Proteomes" id="UP001443914"/>
    </source>
</evidence>
<name>A0AAW1I7E5_SAPOF</name>
<dbReference type="Pfam" id="PF14215">
    <property type="entry name" value="bHLH-MYC_N"/>
    <property type="match status" value="1"/>
</dbReference>
<comment type="caution">
    <text evidence="7">The sequence shown here is derived from an EMBL/GenBank/DDBJ whole genome shotgun (WGS) entry which is preliminary data.</text>
</comment>
<dbReference type="InterPro" id="IPR011598">
    <property type="entry name" value="bHLH_dom"/>
</dbReference>